<evidence type="ECO:0000256" key="10">
    <source>
        <dbReference type="ARBA" id="ARBA00049556"/>
    </source>
</evidence>
<dbReference type="InterPro" id="IPR006176">
    <property type="entry name" value="3-OHacyl-CoA_DH_NAD-bd"/>
</dbReference>
<dbReference type="InterPro" id="IPR008927">
    <property type="entry name" value="6-PGluconate_DH-like_C_sf"/>
</dbReference>
<evidence type="ECO:0000256" key="3">
    <source>
        <dbReference type="ARBA" id="ARBA00022832"/>
    </source>
</evidence>
<dbReference type="Gene3D" id="3.90.226.10">
    <property type="entry name" value="2-enoyl-CoA Hydratase, Chain A, domain 1"/>
    <property type="match status" value="1"/>
</dbReference>
<keyword evidence="4" id="KW-0442">Lipid degradation</keyword>
<name>A0A323USZ8_9RHOO</name>
<evidence type="ECO:0000256" key="9">
    <source>
        <dbReference type="ARBA" id="ARBA00023268"/>
    </source>
</evidence>
<dbReference type="OrthoDB" id="5287258at2"/>
<dbReference type="Pfam" id="PF00725">
    <property type="entry name" value="3HCDH"/>
    <property type="match status" value="1"/>
</dbReference>
<evidence type="ECO:0000256" key="2">
    <source>
        <dbReference type="ARBA" id="ARBA00007005"/>
    </source>
</evidence>
<dbReference type="Proteomes" id="UP000248259">
    <property type="component" value="Unassembled WGS sequence"/>
</dbReference>
<comment type="catalytic activity">
    <reaction evidence="10">
        <text>a (3S)-3-hydroxyacyl-CoA + NAD(+) = a 3-oxoacyl-CoA + NADH + H(+)</text>
        <dbReference type="Rhea" id="RHEA:22432"/>
        <dbReference type="ChEBI" id="CHEBI:15378"/>
        <dbReference type="ChEBI" id="CHEBI:57318"/>
        <dbReference type="ChEBI" id="CHEBI:57540"/>
        <dbReference type="ChEBI" id="CHEBI:57945"/>
        <dbReference type="ChEBI" id="CHEBI:90726"/>
        <dbReference type="EC" id="1.1.1.35"/>
    </reaction>
</comment>
<dbReference type="PANTHER" id="PTHR43612:SF3">
    <property type="entry name" value="TRIFUNCTIONAL ENZYME SUBUNIT ALPHA, MITOCHONDRIAL"/>
    <property type="match status" value="1"/>
</dbReference>
<dbReference type="GO" id="GO:0006635">
    <property type="term" value="P:fatty acid beta-oxidation"/>
    <property type="evidence" value="ECO:0007669"/>
    <property type="project" value="UniProtKB-UniPathway"/>
</dbReference>
<dbReference type="GO" id="GO:0070403">
    <property type="term" value="F:NAD+ binding"/>
    <property type="evidence" value="ECO:0007669"/>
    <property type="project" value="InterPro"/>
</dbReference>
<dbReference type="EMBL" id="QKOE01000017">
    <property type="protein sequence ID" value="PZA15163.1"/>
    <property type="molecule type" value="Genomic_DNA"/>
</dbReference>
<dbReference type="InterPro" id="IPR036291">
    <property type="entry name" value="NAD(P)-bd_dom_sf"/>
</dbReference>
<evidence type="ECO:0000313" key="14">
    <source>
        <dbReference type="Proteomes" id="UP000248259"/>
    </source>
</evidence>
<evidence type="ECO:0000259" key="11">
    <source>
        <dbReference type="Pfam" id="PF00725"/>
    </source>
</evidence>
<accession>A0A323USZ8</accession>
<reference evidence="13 14" key="1">
    <citation type="submission" date="2018-06" db="EMBL/GenBank/DDBJ databases">
        <title>Azoarcus communis strain SWub3 genome.</title>
        <authorList>
            <person name="Zorraquino Salvo V."/>
            <person name="Toubiana D."/>
            <person name="Blumwald E."/>
        </authorList>
    </citation>
    <scope>NUCLEOTIDE SEQUENCE [LARGE SCALE GENOMIC DNA]</scope>
    <source>
        <strain evidence="13 14">SWub3</strain>
    </source>
</reference>
<dbReference type="AlphaFoldDB" id="A0A323USZ8"/>
<dbReference type="UniPathway" id="UPA00659"/>
<dbReference type="SUPFAM" id="SSF51735">
    <property type="entry name" value="NAD(P)-binding Rossmann-fold domains"/>
    <property type="match status" value="1"/>
</dbReference>
<dbReference type="InterPro" id="IPR001753">
    <property type="entry name" value="Enoyl-CoA_hydra/iso"/>
</dbReference>
<keyword evidence="8" id="KW-0456">Lyase</keyword>
<proteinExistence type="inferred from homology"/>
<dbReference type="Pfam" id="PF02737">
    <property type="entry name" value="3HCDH_N"/>
    <property type="match status" value="1"/>
</dbReference>
<comment type="caution">
    <text evidence="13">The sequence shown here is derived from an EMBL/GenBank/DDBJ whole genome shotgun (WGS) entry which is preliminary data.</text>
</comment>
<gene>
    <name evidence="13" type="ORF">DNK49_18480</name>
</gene>
<dbReference type="InterPro" id="IPR006108">
    <property type="entry name" value="3HC_DH_C"/>
</dbReference>
<evidence type="ECO:0000256" key="5">
    <source>
        <dbReference type="ARBA" id="ARBA00023002"/>
    </source>
</evidence>
<evidence type="ECO:0000313" key="13">
    <source>
        <dbReference type="EMBL" id="PZA15163.1"/>
    </source>
</evidence>
<evidence type="ECO:0000256" key="7">
    <source>
        <dbReference type="ARBA" id="ARBA00023098"/>
    </source>
</evidence>
<organism evidence="13 14">
    <name type="scientific">Parazoarcus communis SWub3 = DSM 12120</name>
    <dbReference type="NCBI Taxonomy" id="1121029"/>
    <lineage>
        <taxon>Bacteria</taxon>
        <taxon>Pseudomonadati</taxon>
        <taxon>Pseudomonadota</taxon>
        <taxon>Betaproteobacteria</taxon>
        <taxon>Rhodocyclales</taxon>
        <taxon>Zoogloeaceae</taxon>
        <taxon>Parazoarcus</taxon>
    </lineage>
</organism>
<dbReference type="GO" id="GO:0004300">
    <property type="term" value="F:enoyl-CoA hydratase activity"/>
    <property type="evidence" value="ECO:0007669"/>
    <property type="project" value="TreeGrafter"/>
</dbReference>
<dbReference type="InterPro" id="IPR013328">
    <property type="entry name" value="6PGD_dom2"/>
</dbReference>
<evidence type="ECO:0000256" key="1">
    <source>
        <dbReference type="ARBA" id="ARBA00005005"/>
    </source>
</evidence>
<dbReference type="SUPFAM" id="SSF52096">
    <property type="entry name" value="ClpP/crotonase"/>
    <property type="match status" value="1"/>
</dbReference>
<dbReference type="CDD" id="cd06558">
    <property type="entry name" value="crotonase-like"/>
    <property type="match status" value="1"/>
</dbReference>
<dbReference type="GO" id="GO:0016509">
    <property type="term" value="F:long-chain (3S)-3-hydroxyacyl-CoA dehydrogenase (NAD+) activity"/>
    <property type="evidence" value="ECO:0007669"/>
    <property type="project" value="TreeGrafter"/>
</dbReference>
<keyword evidence="14" id="KW-1185">Reference proteome</keyword>
<evidence type="ECO:0000256" key="6">
    <source>
        <dbReference type="ARBA" id="ARBA00023027"/>
    </source>
</evidence>
<feature type="domain" description="3-hydroxyacyl-CoA dehydrogenase NAD binding" evidence="12">
    <location>
        <begin position="310"/>
        <end position="484"/>
    </location>
</feature>
<dbReference type="PANTHER" id="PTHR43612">
    <property type="entry name" value="TRIFUNCTIONAL ENZYME SUBUNIT ALPHA"/>
    <property type="match status" value="1"/>
</dbReference>
<dbReference type="Gene3D" id="1.10.1040.10">
    <property type="entry name" value="N-(1-d-carboxylethyl)-l-norvaline Dehydrogenase, domain 2"/>
    <property type="match status" value="2"/>
</dbReference>
<dbReference type="Pfam" id="PF00378">
    <property type="entry name" value="ECH_1"/>
    <property type="match status" value="1"/>
</dbReference>
<protein>
    <submittedName>
        <fullName evidence="13">Crotonase</fullName>
    </submittedName>
</protein>
<feature type="domain" description="3-hydroxyacyl-CoA dehydrogenase C-terminal" evidence="11">
    <location>
        <begin position="488"/>
        <end position="577"/>
    </location>
</feature>
<evidence type="ECO:0000256" key="4">
    <source>
        <dbReference type="ARBA" id="ARBA00022963"/>
    </source>
</evidence>
<keyword evidence="6" id="KW-0520">NAD</keyword>
<evidence type="ECO:0000259" key="12">
    <source>
        <dbReference type="Pfam" id="PF02737"/>
    </source>
</evidence>
<dbReference type="InterPro" id="IPR029045">
    <property type="entry name" value="ClpP/crotonase-like_dom_sf"/>
</dbReference>
<keyword evidence="3" id="KW-0276">Fatty acid metabolism</keyword>
<dbReference type="Gene3D" id="3.40.50.720">
    <property type="entry name" value="NAD(P)-binding Rossmann-like Domain"/>
    <property type="match status" value="1"/>
</dbReference>
<comment type="similarity">
    <text evidence="2">In the central section; belongs to the 3-hydroxyacyl-CoA dehydrogenase family.</text>
</comment>
<dbReference type="SUPFAM" id="SSF48179">
    <property type="entry name" value="6-phosphogluconate dehydrogenase C-terminal domain-like"/>
    <property type="match status" value="2"/>
</dbReference>
<keyword evidence="9" id="KW-0511">Multifunctional enzyme</keyword>
<evidence type="ECO:0000256" key="8">
    <source>
        <dbReference type="ARBA" id="ARBA00023239"/>
    </source>
</evidence>
<sequence>MVDDIGCSFTHWHLRREPDGIAWLAFDKAGSSTNTLSADVMAEFARVLDALDAAPPLGLVMTSAKPAGFIAGADIEEFTRLDSPAAARALVARGWQLFERLAKVRYPTLALIRGHCLGGGLELALACRYRIVVDEPATRLALPEVMLGIVPGWGGMKRLPQRIGPALALDLMLTGKPVDARKAKRIGLADDCVPPRVMERAARMRLLSGAAPRTLPWMARVLNGPFRVVVAARARKQVASRARREHYPAPYAIIDIWARFGGDALAVPAHDPAALEVIFASPTTQNLVRVYQLQERLKSFGKGGDFVPRHVHVVGAGVMGGDIAAVCALRGLTVTLQDQTVERIAPAIARAAKLFERKLKGDRRELRFALDRLIADPQGHGVARADVVIEAIFENLEAKRALFADIERRARPDAVLASNTSSLRLEDIATVLADPARLVGIHFFNPVAMMPLVEVVQGEASAEAALQRAAAFVRQLDKLPLPVRSAPGFLVNAVLGPYMLEALRCVEEGIAPETVDAALVDFGMPMGPVELVDTVGLDIALAAGKALTQGAAVPPRLQALVDAGKLGRKSGEGYYRWMDGKPQKGKATALAGLAERVLAPLLEATRRCVAAGVVADADLADAGVIFGTGFAPWTGGPMHFQQSSGKVRMGESPILSDCMQIANNKDG</sequence>
<keyword evidence="5" id="KW-0560">Oxidoreductase</keyword>
<dbReference type="InterPro" id="IPR050136">
    <property type="entry name" value="FA_oxidation_alpha_subunit"/>
</dbReference>
<keyword evidence="7" id="KW-0443">Lipid metabolism</keyword>
<comment type="pathway">
    <text evidence="1">Lipid metabolism; fatty acid beta-oxidation.</text>
</comment>